<evidence type="ECO:0000313" key="2">
    <source>
        <dbReference type="EMBL" id="KAF2017898.1"/>
    </source>
</evidence>
<keyword evidence="1" id="KW-0732">Signal</keyword>
<name>A0A6A5XX40_9PLEO</name>
<dbReference type="RefSeq" id="XP_033386237.1">
    <property type="nucleotide sequence ID" value="XM_033525827.1"/>
</dbReference>
<accession>A0A6A5XX40</accession>
<organism evidence="2 3">
    <name type="scientific">Aaosphaeria arxii CBS 175.79</name>
    <dbReference type="NCBI Taxonomy" id="1450172"/>
    <lineage>
        <taxon>Eukaryota</taxon>
        <taxon>Fungi</taxon>
        <taxon>Dikarya</taxon>
        <taxon>Ascomycota</taxon>
        <taxon>Pezizomycotina</taxon>
        <taxon>Dothideomycetes</taxon>
        <taxon>Pleosporomycetidae</taxon>
        <taxon>Pleosporales</taxon>
        <taxon>Pleosporales incertae sedis</taxon>
        <taxon>Aaosphaeria</taxon>
    </lineage>
</organism>
<dbReference type="SUPFAM" id="SSF53474">
    <property type="entry name" value="alpha/beta-Hydrolases"/>
    <property type="match status" value="1"/>
</dbReference>
<reference evidence="2" key="1">
    <citation type="journal article" date="2020" name="Stud. Mycol.">
        <title>101 Dothideomycetes genomes: a test case for predicting lifestyles and emergence of pathogens.</title>
        <authorList>
            <person name="Haridas S."/>
            <person name="Albert R."/>
            <person name="Binder M."/>
            <person name="Bloem J."/>
            <person name="Labutti K."/>
            <person name="Salamov A."/>
            <person name="Andreopoulos B."/>
            <person name="Baker S."/>
            <person name="Barry K."/>
            <person name="Bills G."/>
            <person name="Bluhm B."/>
            <person name="Cannon C."/>
            <person name="Castanera R."/>
            <person name="Culley D."/>
            <person name="Daum C."/>
            <person name="Ezra D."/>
            <person name="Gonzalez J."/>
            <person name="Henrissat B."/>
            <person name="Kuo A."/>
            <person name="Liang C."/>
            <person name="Lipzen A."/>
            <person name="Lutzoni F."/>
            <person name="Magnuson J."/>
            <person name="Mondo S."/>
            <person name="Nolan M."/>
            <person name="Ohm R."/>
            <person name="Pangilinan J."/>
            <person name="Park H.-J."/>
            <person name="Ramirez L."/>
            <person name="Alfaro M."/>
            <person name="Sun H."/>
            <person name="Tritt A."/>
            <person name="Yoshinaga Y."/>
            <person name="Zwiers L.-H."/>
            <person name="Turgeon B."/>
            <person name="Goodwin S."/>
            <person name="Spatafora J."/>
            <person name="Crous P."/>
            <person name="Grigoriev I."/>
        </authorList>
    </citation>
    <scope>NUCLEOTIDE SEQUENCE</scope>
    <source>
        <strain evidence="2">CBS 175.79</strain>
    </source>
</reference>
<protein>
    <recommendedName>
        <fullName evidence="4">Alpha/beta-hydrolase</fullName>
    </recommendedName>
</protein>
<dbReference type="AlphaFoldDB" id="A0A6A5XX40"/>
<gene>
    <name evidence="2" type="ORF">BU24DRAFT_407864</name>
</gene>
<dbReference type="EMBL" id="ML978068">
    <property type="protein sequence ID" value="KAF2017898.1"/>
    <property type="molecule type" value="Genomic_DNA"/>
</dbReference>
<evidence type="ECO:0008006" key="4">
    <source>
        <dbReference type="Google" id="ProtNLM"/>
    </source>
</evidence>
<dbReference type="Gene3D" id="3.40.50.1820">
    <property type="entry name" value="alpha/beta hydrolase"/>
    <property type="match status" value="1"/>
</dbReference>
<keyword evidence="3" id="KW-1185">Reference proteome</keyword>
<dbReference type="Proteomes" id="UP000799778">
    <property type="component" value="Unassembled WGS sequence"/>
</dbReference>
<dbReference type="GeneID" id="54283224"/>
<sequence length="276" mass="29531">MKMKIGAVALALVAIVLGYDHGPSYYFEVETLANHTLYQPLESALGSKLKLPIVVWGNGGCAPGMSENKIPGFPLMNIHSRSPIPRVAHDPNSPASNQNPGALTAAIDWVYANAGKGQWKHIDASRIGVWGTSCGGLESYTAGVDDSRVGHIGIFNSGQLNETASKAVAGAVRKPIFYLLGGPDDVAYPNGERDYTNLPSNTPAWKANHALGHSAAFDAPNGGIPAIVGTHIMKWLLRGDVTARKWFTSEAPKKIGITDITYQNLDRVKVTPNQKH</sequence>
<proteinExistence type="predicted"/>
<evidence type="ECO:0000313" key="3">
    <source>
        <dbReference type="Proteomes" id="UP000799778"/>
    </source>
</evidence>
<dbReference type="OrthoDB" id="2141514at2759"/>
<dbReference type="InterPro" id="IPR029058">
    <property type="entry name" value="AB_hydrolase_fold"/>
</dbReference>
<feature type="chain" id="PRO_5025433495" description="Alpha/beta-hydrolase" evidence="1">
    <location>
        <begin position="19"/>
        <end position="276"/>
    </location>
</feature>
<feature type="signal peptide" evidence="1">
    <location>
        <begin position="1"/>
        <end position="18"/>
    </location>
</feature>
<evidence type="ECO:0000256" key="1">
    <source>
        <dbReference type="SAM" id="SignalP"/>
    </source>
</evidence>